<dbReference type="Proteomes" id="UP000254677">
    <property type="component" value="Unassembled WGS sequence"/>
</dbReference>
<dbReference type="GO" id="GO:0046503">
    <property type="term" value="P:glycerolipid catabolic process"/>
    <property type="evidence" value="ECO:0007669"/>
    <property type="project" value="TreeGrafter"/>
</dbReference>
<keyword evidence="2" id="KW-0575">Peroxidase</keyword>
<evidence type="ECO:0000313" key="2">
    <source>
        <dbReference type="EMBL" id="STX40297.1"/>
    </source>
</evidence>
<dbReference type="AlphaFoldDB" id="A0A378J008"/>
<keyword evidence="3" id="KW-1185">Reference proteome</keyword>
<reference evidence="2 3" key="1">
    <citation type="submission" date="2018-06" db="EMBL/GenBank/DDBJ databases">
        <authorList>
            <consortium name="Pathogen Informatics"/>
            <person name="Doyle S."/>
        </authorList>
    </citation>
    <scope>NUCLEOTIDE SEQUENCE [LARGE SCALE GENOMIC DNA]</scope>
    <source>
        <strain evidence="2 3">NCTC13292</strain>
    </source>
</reference>
<feature type="domain" description="AB hydrolase-1" evidence="1">
    <location>
        <begin position="21"/>
        <end position="245"/>
    </location>
</feature>
<keyword evidence="2" id="KW-0378">Hydrolase</keyword>
<dbReference type="EMBL" id="UGOA01000001">
    <property type="protein sequence ID" value="STX40297.1"/>
    <property type="molecule type" value="Genomic_DNA"/>
</dbReference>
<protein>
    <submittedName>
        <fullName evidence="2">Lipolytic protein</fullName>
        <ecNumber evidence="2">1.11.1.18</ecNumber>
        <ecNumber evidence="2">3.1.1.24</ecNumber>
    </submittedName>
</protein>
<dbReference type="Pfam" id="PF00561">
    <property type="entry name" value="Abhydrolase_1"/>
    <property type="match status" value="1"/>
</dbReference>
<gene>
    <name evidence="2" type="primary">bpoC</name>
    <name evidence="2" type="ORF">NCTC13292_00041</name>
</gene>
<dbReference type="EC" id="3.1.1.24" evidence="2"/>
<proteinExistence type="predicted"/>
<dbReference type="PANTHER" id="PTHR43433">
    <property type="entry name" value="HYDROLASE, ALPHA/BETA FOLD FAMILY PROTEIN"/>
    <property type="match status" value="1"/>
</dbReference>
<dbReference type="InterPro" id="IPR000073">
    <property type="entry name" value="AB_hydrolase_1"/>
</dbReference>
<dbReference type="PRINTS" id="PR00111">
    <property type="entry name" value="ABHYDROLASE"/>
</dbReference>
<dbReference type="PANTHER" id="PTHR43433:SF5">
    <property type="entry name" value="AB HYDROLASE-1 DOMAIN-CONTAINING PROTEIN"/>
    <property type="match status" value="1"/>
</dbReference>
<dbReference type="InterPro" id="IPR029058">
    <property type="entry name" value="AB_hydrolase_fold"/>
</dbReference>
<dbReference type="InterPro" id="IPR050471">
    <property type="entry name" value="AB_hydrolase"/>
</dbReference>
<dbReference type="OrthoDB" id="7057597at2"/>
<dbReference type="GO" id="GO:0004806">
    <property type="term" value="F:triacylglycerol lipase activity"/>
    <property type="evidence" value="ECO:0007669"/>
    <property type="project" value="TreeGrafter"/>
</dbReference>
<sequence>MPTIKANGIDIYYESHGKGEPLVLIAGYTGDHTFWRLIVDELAEQFQVIIFDNRGIGQTKDRGVSFTLDTMVEDTIALIQQLGLVRPHVVGQSMGGAIAQGIARRHADKINKLVILNSTSQFTRRSMMAVETFLHFQQENLSLDSFAESCMTWFFSSTYLSQPENIAAFKELLKNNPYPQSLADQKRQFEVLLSFDSSKWLHEITSPTLVIAAKDDIITLPAEGESLAKGIAKAQFSLIPGGHSSPVEQVPEMNRILIKFLTS</sequence>
<dbReference type="SUPFAM" id="SSF53474">
    <property type="entry name" value="alpha/beta-Hydrolases"/>
    <property type="match status" value="1"/>
</dbReference>
<dbReference type="EC" id="1.11.1.18" evidence="2"/>
<dbReference type="GO" id="GO:0019806">
    <property type="term" value="F:bromide peroxidase activity"/>
    <property type="evidence" value="ECO:0007669"/>
    <property type="project" value="UniProtKB-EC"/>
</dbReference>
<keyword evidence="2" id="KW-0560">Oxidoreductase</keyword>
<name>A0A378J008_9GAMM</name>
<dbReference type="GO" id="GO:0047570">
    <property type="term" value="F:3-oxoadipate enol-lactonase activity"/>
    <property type="evidence" value="ECO:0007669"/>
    <property type="project" value="UniProtKB-EC"/>
</dbReference>
<accession>A0A378J008</accession>
<evidence type="ECO:0000313" key="3">
    <source>
        <dbReference type="Proteomes" id="UP000254677"/>
    </source>
</evidence>
<evidence type="ECO:0000259" key="1">
    <source>
        <dbReference type="Pfam" id="PF00561"/>
    </source>
</evidence>
<dbReference type="RefSeq" id="WP_115219972.1">
    <property type="nucleotide sequence ID" value="NZ_CAXYJE010000001.1"/>
</dbReference>
<organism evidence="2 3">
    <name type="scientific">Legionella donaldsonii</name>
    <dbReference type="NCBI Taxonomy" id="45060"/>
    <lineage>
        <taxon>Bacteria</taxon>
        <taxon>Pseudomonadati</taxon>
        <taxon>Pseudomonadota</taxon>
        <taxon>Gammaproteobacteria</taxon>
        <taxon>Legionellales</taxon>
        <taxon>Legionellaceae</taxon>
        <taxon>Legionella</taxon>
    </lineage>
</organism>
<dbReference type="Gene3D" id="3.40.50.1820">
    <property type="entry name" value="alpha/beta hydrolase"/>
    <property type="match status" value="1"/>
</dbReference>